<keyword evidence="1" id="KW-0479">Metal-binding</keyword>
<dbReference type="Pfam" id="PF22647">
    <property type="entry name" value="EF_0837-like_N"/>
    <property type="match status" value="1"/>
</dbReference>
<evidence type="ECO:0000313" key="5">
    <source>
        <dbReference type="Proteomes" id="UP000267208"/>
    </source>
</evidence>
<dbReference type="SUPFAM" id="SSF51338">
    <property type="entry name" value="Composite domain of metallo-dependent hydrolases"/>
    <property type="match status" value="1"/>
</dbReference>
<organism evidence="4 5">
    <name type="scientific">Companilactobacillus zhachilii</name>
    <dbReference type="NCBI Taxonomy" id="2304606"/>
    <lineage>
        <taxon>Bacteria</taxon>
        <taxon>Bacillati</taxon>
        <taxon>Bacillota</taxon>
        <taxon>Bacilli</taxon>
        <taxon>Lactobacillales</taxon>
        <taxon>Lactobacillaceae</taxon>
        <taxon>Companilactobacillus</taxon>
    </lineage>
</organism>
<dbReference type="SUPFAM" id="SSF51556">
    <property type="entry name" value="Metallo-dependent hydrolases"/>
    <property type="match status" value="1"/>
</dbReference>
<dbReference type="EC" id="3.5.2.3" evidence="4"/>
<dbReference type="KEGG" id="lzh:D1B17_00825"/>
<dbReference type="RefSeq" id="WP_120141533.1">
    <property type="nucleotide sequence ID" value="NZ_CP031933.2"/>
</dbReference>
<evidence type="ECO:0000256" key="1">
    <source>
        <dbReference type="PIRSR" id="PIRSR039004-1"/>
    </source>
</evidence>
<feature type="binding site" evidence="1">
    <location>
        <position position="58"/>
    </location>
    <ligand>
        <name>Zn(2+)</name>
        <dbReference type="ChEBI" id="CHEBI:29105"/>
        <label>1</label>
    </ligand>
</feature>
<dbReference type="InterPro" id="IPR020043">
    <property type="entry name" value="Deacetylase_Atu3266-like"/>
</dbReference>
<evidence type="ECO:0000313" key="4">
    <source>
        <dbReference type="EMBL" id="AYE37277.1"/>
    </source>
</evidence>
<sequence>MNSLYIKNGKDINDQPLELLIENGKISRIAPQLENIEADSVINLQGLSYVSAGWIDDHVHCYEKLSLYYDDPDLVGYRNGVTTVIDAGSTGADNIGDFYDLTQEKKTNIYAMINISRTGILAQDELGDMEQLQFDLMQQAVNDYPDFIIGLKARISKSVVVDNGIKPLVVAKEFQNKLKPRLPLMVHVGTNPPELSEIMDLLEAGDIITHCFNGKTNGILTVDGDIKPFVQKGLTKGIIFDIGHGTESFNFKTATVATNQQIYPQSLSTDIYHGNRENGPVYNMATCIEKMLVLGFDIKQVLPMITSVPAKNYHLDTKGTLAPGMDADVTIFNIENKSKTLEDSDGNTRQTNIVIEPIYSVVGGEAYLIGDKNGSL</sequence>
<dbReference type="GO" id="GO:0046872">
    <property type="term" value="F:metal ion binding"/>
    <property type="evidence" value="ECO:0007669"/>
    <property type="project" value="UniProtKB-KW"/>
</dbReference>
<dbReference type="InterPro" id="IPR011059">
    <property type="entry name" value="Metal-dep_hydrolase_composite"/>
</dbReference>
<keyword evidence="1" id="KW-0862">Zinc</keyword>
<dbReference type="Gene3D" id="3.20.20.140">
    <property type="entry name" value="Metal-dependent hydrolases"/>
    <property type="match status" value="1"/>
</dbReference>
<proteinExistence type="predicted"/>
<keyword evidence="5" id="KW-1185">Reference proteome</keyword>
<feature type="modified residue" description="N6-carboxylysine" evidence="2">
    <location>
        <position position="152"/>
    </location>
</feature>
<keyword evidence="4" id="KW-0378">Hydrolase</keyword>
<name>A0A386PS50_9LACO</name>
<dbReference type="InterPro" id="IPR047601">
    <property type="entry name" value="EF_0837-like"/>
</dbReference>
<accession>A0A386PS50</accession>
<dbReference type="NCBIfam" id="TIGR03583">
    <property type="entry name" value="EF_0837"/>
    <property type="match status" value="1"/>
</dbReference>
<reference evidence="5" key="1">
    <citation type="submission" date="2018-08" db="EMBL/GenBank/DDBJ databases">
        <title>Genome of Lactobacillus sp. HBUAS52074.</title>
        <authorList>
            <person name="Guo Z."/>
            <person name="Zhang Z.D."/>
        </authorList>
    </citation>
    <scope>NUCLEOTIDE SEQUENCE [LARGE SCALE GENOMIC DNA]</scope>
    <source>
        <strain evidence="5">HBUAS52074</strain>
    </source>
</reference>
<dbReference type="Gene3D" id="2.30.40.10">
    <property type="entry name" value="Urease, subunit C, domain 1"/>
    <property type="match status" value="1"/>
</dbReference>
<protein>
    <submittedName>
        <fullName evidence="4">Amidohydrolase/deacetylase family metallohydrolase</fullName>
        <ecNumber evidence="4">3.5.2.3</ecNumber>
    </submittedName>
</protein>
<feature type="binding site" description="via carbamate group" evidence="1">
    <location>
        <position position="152"/>
    </location>
    <ligand>
        <name>Zn(2+)</name>
        <dbReference type="ChEBI" id="CHEBI:29105"/>
        <label>1</label>
    </ligand>
</feature>
<dbReference type="AlphaFoldDB" id="A0A386PS50"/>
<dbReference type="GO" id="GO:0019213">
    <property type="term" value="F:deacetylase activity"/>
    <property type="evidence" value="ECO:0007669"/>
    <property type="project" value="InterPro"/>
</dbReference>
<dbReference type="PIRSF" id="PIRSF039004">
    <property type="entry name" value="ADE_EF_0837"/>
    <property type="match status" value="1"/>
</dbReference>
<feature type="binding site" description="via carbamate group" evidence="1">
    <location>
        <position position="152"/>
    </location>
    <ligand>
        <name>Zn(2+)</name>
        <dbReference type="ChEBI" id="CHEBI:29105"/>
        <label>2</label>
    </ligand>
</feature>
<dbReference type="EMBL" id="CP031933">
    <property type="protein sequence ID" value="AYE37277.1"/>
    <property type="molecule type" value="Genomic_DNA"/>
</dbReference>
<dbReference type="PANTHER" id="PTHR42717">
    <property type="entry name" value="DIHYDROOROTASE-RELATED"/>
    <property type="match status" value="1"/>
</dbReference>
<feature type="binding site" evidence="1">
    <location>
        <position position="187"/>
    </location>
    <ligand>
        <name>Zn(2+)</name>
        <dbReference type="ChEBI" id="CHEBI:29105"/>
        <label>2</label>
    </ligand>
</feature>
<feature type="binding site" evidence="1">
    <location>
        <position position="270"/>
    </location>
    <ligand>
        <name>Zn(2+)</name>
        <dbReference type="ChEBI" id="CHEBI:29105"/>
        <label>1</label>
    </ligand>
</feature>
<gene>
    <name evidence="4" type="ORF">D1B17_00825</name>
</gene>
<dbReference type="OrthoDB" id="9796020at2"/>
<dbReference type="GO" id="GO:0004151">
    <property type="term" value="F:dihydroorotase activity"/>
    <property type="evidence" value="ECO:0007669"/>
    <property type="project" value="UniProtKB-EC"/>
</dbReference>
<dbReference type="Proteomes" id="UP000267208">
    <property type="component" value="Chromosome"/>
</dbReference>
<feature type="binding site" evidence="1">
    <location>
        <position position="210"/>
    </location>
    <ligand>
        <name>Zn(2+)</name>
        <dbReference type="ChEBI" id="CHEBI:29105"/>
        <label>2</label>
    </ligand>
</feature>
<dbReference type="PANTHER" id="PTHR42717:SF1">
    <property type="entry name" value="IMIDAZOLONEPROPIONASE AND RELATED AMIDOHYDROLASES"/>
    <property type="match status" value="1"/>
</dbReference>
<feature type="binding site" evidence="1">
    <location>
        <position position="60"/>
    </location>
    <ligand>
        <name>Zn(2+)</name>
        <dbReference type="ChEBI" id="CHEBI:29105"/>
        <label>1</label>
    </ligand>
</feature>
<evidence type="ECO:0000256" key="3">
    <source>
        <dbReference type="PIRSR" id="PIRSR039004-3"/>
    </source>
</evidence>
<evidence type="ECO:0000256" key="2">
    <source>
        <dbReference type="PIRSR" id="PIRSR039004-2"/>
    </source>
</evidence>
<dbReference type="NCBIfam" id="NF006689">
    <property type="entry name" value="PRK09237.1"/>
    <property type="match status" value="1"/>
</dbReference>
<feature type="site" description="Transition state stabilizer" evidence="3">
    <location>
        <position position="154"/>
    </location>
</feature>
<dbReference type="InterPro" id="IPR032466">
    <property type="entry name" value="Metal_Hydrolase"/>
</dbReference>